<evidence type="ECO:0008006" key="3">
    <source>
        <dbReference type="Google" id="ProtNLM"/>
    </source>
</evidence>
<keyword evidence="2" id="KW-1185">Reference proteome</keyword>
<evidence type="ECO:0000313" key="1">
    <source>
        <dbReference type="EMBL" id="CAK0814268.1"/>
    </source>
</evidence>
<organism evidence="1 2">
    <name type="scientific">Prorocentrum cordatum</name>
    <dbReference type="NCBI Taxonomy" id="2364126"/>
    <lineage>
        <taxon>Eukaryota</taxon>
        <taxon>Sar</taxon>
        <taxon>Alveolata</taxon>
        <taxon>Dinophyceae</taxon>
        <taxon>Prorocentrales</taxon>
        <taxon>Prorocentraceae</taxon>
        <taxon>Prorocentrum</taxon>
    </lineage>
</organism>
<dbReference type="EMBL" id="CAUYUJ010005588">
    <property type="protein sequence ID" value="CAK0814268.1"/>
    <property type="molecule type" value="Genomic_DNA"/>
</dbReference>
<proteinExistence type="predicted"/>
<evidence type="ECO:0000313" key="2">
    <source>
        <dbReference type="Proteomes" id="UP001189429"/>
    </source>
</evidence>
<accession>A0ABN9R9P5</accession>
<gene>
    <name evidence="1" type="ORF">PCOR1329_LOCUS17920</name>
</gene>
<dbReference type="SUPFAM" id="SSF51197">
    <property type="entry name" value="Clavaminate synthase-like"/>
    <property type="match status" value="1"/>
</dbReference>
<comment type="caution">
    <text evidence="1">The sequence shown here is derived from an EMBL/GenBank/DDBJ whole genome shotgun (WGS) entry which is preliminary data.</text>
</comment>
<reference evidence="1" key="1">
    <citation type="submission" date="2023-10" db="EMBL/GenBank/DDBJ databases">
        <authorList>
            <person name="Chen Y."/>
            <person name="Shah S."/>
            <person name="Dougan E. K."/>
            <person name="Thang M."/>
            <person name="Chan C."/>
        </authorList>
    </citation>
    <scope>NUCLEOTIDE SEQUENCE [LARGE SCALE GENOMIC DNA]</scope>
</reference>
<dbReference type="Proteomes" id="UP001189429">
    <property type="component" value="Unassembled WGS sequence"/>
</dbReference>
<sequence length="158" mass="17410">MWDRGHCFLGAEGAGSCLHVDQAWWSNVAKNYLGYKLVATWAPSGAPAALRCAGELFRKPLTAEQQEALRQAARVALLRPGDVASFTGGLPHVTVVVGDGLNLTGYESLVNWHPRNAELLLRGAARPDGPGTLALKPLHRLFDDLRRRREEEEEEEEE</sequence>
<protein>
    <recommendedName>
        <fullName evidence="3">JmjC domain-containing protein</fullName>
    </recommendedName>
</protein>
<name>A0ABN9R9P5_9DINO</name>